<gene>
    <name evidence="2" type="ORF">SDC9_122025</name>
</gene>
<proteinExistence type="predicted"/>
<feature type="compositionally biased region" description="Basic and acidic residues" evidence="1">
    <location>
        <begin position="58"/>
        <end position="68"/>
    </location>
</feature>
<name>A0A645CDL9_9ZZZZ</name>
<feature type="compositionally biased region" description="Basic residues" evidence="1">
    <location>
        <begin position="69"/>
        <end position="78"/>
    </location>
</feature>
<feature type="compositionally biased region" description="Basic and acidic residues" evidence="1">
    <location>
        <begin position="141"/>
        <end position="173"/>
    </location>
</feature>
<evidence type="ECO:0000313" key="2">
    <source>
        <dbReference type="EMBL" id="MPM75034.1"/>
    </source>
</evidence>
<sequence length="173" mass="19887">MALSGRTSAGRVELDAHGDAFVKHQRGDVADLHLVREAAAPADVVARHAPQRCHARKQHEQHQHDGCAQRRHPCRRAHALQQRGLAHGHVGVDERRQQAQQAQQHHHRHHQRLREEEVGQQGEEAQEEHHHGVAPRAQFQRLEHQQNDDERDARIAPDDGLVRHQREHHGQQQ</sequence>
<dbReference type="AlphaFoldDB" id="A0A645CDL9"/>
<feature type="region of interest" description="Disordered" evidence="1">
    <location>
        <begin position="46"/>
        <end position="173"/>
    </location>
</feature>
<protein>
    <submittedName>
        <fullName evidence="2">Uncharacterized protein</fullName>
    </submittedName>
</protein>
<accession>A0A645CDL9</accession>
<dbReference type="EMBL" id="VSSQ01026362">
    <property type="protein sequence ID" value="MPM75034.1"/>
    <property type="molecule type" value="Genomic_DNA"/>
</dbReference>
<reference evidence="2" key="1">
    <citation type="submission" date="2019-08" db="EMBL/GenBank/DDBJ databases">
        <authorList>
            <person name="Kucharzyk K."/>
            <person name="Murdoch R.W."/>
            <person name="Higgins S."/>
            <person name="Loffler F."/>
        </authorList>
    </citation>
    <scope>NUCLEOTIDE SEQUENCE</scope>
</reference>
<organism evidence="2">
    <name type="scientific">bioreactor metagenome</name>
    <dbReference type="NCBI Taxonomy" id="1076179"/>
    <lineage>
        <taxon>unclassified sequences</taxon>
        <taxon>metagenomes</taxon>
        <taxon>ecological metagenomes</taxon>
    </lineage>
</organism>
<comment type="caution">
    <text evidence="2">The sequence shown here is derived from an EMBL/GenBank/DDBJ whole genome shotgun (WGS) entry which is preliminary data.</text>
</comment>
<evidence type="ECO:0000256" key="1">
    <source>
        <dbReference type="SAM" id="MobiDB-lite"/>
    </source>
</evidence>